<dbReference type="Proteomes" id="UP000023152">
    <property type="component" value="Unassembled WGS sequence"/>
</dbReference>
<dbReference type="EMBL" id="ASPP01022715">
    <property type="protein sequence ID" value="ETO11150.1"/>
    <property type="molecule type" value="Genomic_DNA"/>
</dbReference>
<proteinExistence type="predicted"/>
<protein>
    <submittedName>
        <fullName evidence="1">Uncharacterized protein</fullName>
    </submittedName>
</protein>
<dbReference type="AlphaFoldDB" id="X6MDM7"/>
<comment type="caution">
    <text evidence="1">The sequence shown here is derived from an EMBL/GenBank/DDBJ whole genome shotgun (WGS) entry which is preliminary data.</text>
</comment>
<reference evidence="1 2" key="1">
    <citation type="journal article" date="2013" name="Curr. Biol.">
        <title>The Genome of the Foraminiferan Reticulomyxa filosa.</title>
        <authorList>
            <person name="Glockner G."/>
            <person name="Hulsmann N."/>
            <person name="Schleicher M."/>
            <person name="Noegel A.A."/>
            <person name="Eichinger L."/>
            <person name="Gallinger C."/>
            <person name="Pawlowski J."/>
            <person name="Sierra R."/>
            <person name="Euteneuer U."/>
            <person name="Pillet L."/>
            <person name="Moustafa A."/>
            <person name="Platzer M."/>
            <person name="Groth M."/>
            <person name="Szafranski K."/>
            <person name="Schliwa M."/>
        </authorList>
    </citation>
    <scope>NUCLEOTIDE SEQUENCE [LARGE SCALE GENOMIC DNA]</scope>
</reference>
<gene>
    <name evidence="1" type="ORF">RFI_26227</name>
</gene>
<evidence type="ECO:0000313" key="2">
    <source>
        <dbReference type="Proteomes" id="UP000023152"/>
    </source>
</evidence>
<sequence length="208" mass="24802">MWTNKSEEWNILDQDVKHTQNKYESSRIKKKCKNRQHRHYMNKKGPICCHLKSYRKRKRGEVQRKRDSIKQTVKYNGKFQPSQSHIPRKACNSVIRQKGEFVKQSAHQKTKIFLKNKDKPEQRQAWLHDPNALALPYLSSECILKHEEEKKITVETSDKKGNKGDWKNFEKVNITVTFQLQGKFGGLKFIDQMFVEFKNDKSLEFIYL</sequence>
<organism evidence="1 2">
    <name type="scientific">Reticulomyxa filosa</name>
    <dbReference type="NCBI Taxonomy" id="46433"/>
    <lineage>
        <taxon>Eukaryota</taxon>
        <taxon>Sar</taxon>
        <taxon>Rhizaria</taxon>
        <taxon>Retaria</taxon>
        <taxon>Foraminifera</taxon>
        <taxon>Monothalamids</taxon>
        <taxon>Reticulomyxidae</taxon>
        <taxon>Reticulomyxa</taxon>
    </lineage>
</organism>
<evidence type="ECO:0000313" key="1">
    <source>
        <dbReference type="EMBL" id="ETO11150.1"/>
    </source>
</evidence>
<keyword evidence="2" id="KW-1185">Reference proteome</keyword>
<accession>X6MDM7</accession>
<name>X6MDM7_RETFI</name>